<evidence type="ECO:0000313" key="3">
    <source>
        <dbReference type="Proteomes" id="UP000325780"/>
    </source>
</evidence>
<dbReference type="CDD" id="cd02970">
    <property type="entry name" value="PRX_like2"/>
    <property type="match status" value="1"/>
</dbReference>
<keyword evidence="3" id="KW-1185">Reference proteome</keyword>
<dbReference type="PANTHER" id="PTHR28630:SF3">
    <property type="entry name" value="PEROXIREDOXIN-LIKE 2C"/>
    <property type="match status" value="1"/>
</dbReference>
<dbReference type="InterPro" id="IPR036249">
    <property type="entry name" value="Thioredoxin-like_sf"/>
</dbReference>
<dbReference type="PANTHER" id="PTHR28630">
    <property type="match status" value="1"/>
</dbReference>
<accession>A0A5N6TWI3</accession>
<reference evidence="2 3" key="1">
    <citation type="submission" date="2019-04" db="EMBL/GenBank/DDBJ databases">
        <title>Friends and foes A comparative genomics study of 23 Aspergillus species from section Flavi.</title>
        <authorList>
            <consortium name="DOE Joint Genome Institute"/>
            <person name="Kjaerbolling I."/>
            <person name="Vesth T."/>
            <person name="Frisvad J.C."/>
            <person name="Nybo J.L."/>
            <person name="Theobald S."/>
            <person name="Kildgaard S."/>
            <person name="Isbrandt T."/>
            <person name="Kuo A."/>
            <person name="Sato A."/>
            <person name="Lyhne E.K."/>
            <person name="Kogle M.E."/>
            <person name="Wiebenga A."/>
            <person name="Kun R.S."/>
            <person name="Lubbers R.J."/>
            <person name="Makela M.R."/>
            <person name="Barry K."/>
            <person name="Chovatia M."/>
            <person name="Clum A."/>
            <person name="Daum C."/>
            <person name="Haridas S."/>
            <person name="He G."/>
            <person name="LaButti K."/>
            <person name="Lipzen A."/>
            <person name="Mondo S."/>
            <person name="Riley R."/>
            <person name="Salamov A."/>
            <person name="Simmons B.A."/>
            <person name="Magnuson J.K."/>
            <person name="Henrissat B."/>
            <person name="Mortensen U.H."/>
            <person name="Larsen T.O."/>
            <person name="Devries R.P."/>
            <person name="Grigoriev I.V."/>
            <person name="Machida M."/>
            <person name="Baker S.E."/>
            <person name="Andersen M.R."/>
        </authorList>
    </citation>
    <scope>NUCLEOTIDE SEQUENCE [LARGE SCALE GENOMIC DNA]</scope>
    <source>
        <strain evidence="2 3">IBT 18842</strain>
    </source>
</reference>
<dbReference type="InterPro" id="IPR032801">
    <property type="entry name" value="PXL2A/B/C"/>
</dbReference>
<evidence type="ECO:0000313" key="2">
    <source>
        <dbReference type="EMBL" id="KAE8150650.1"/>
    </source>
</evidence>
<dbReference type="Pfam" id="PF13911">
    <property type="entry name" value="AhpC-TSA_2"/>
    <property type="match status" value="1"/>
</dbReference>
<gene>
    <name evidence="2" type="ORF">BDV25DRAFT_154049</name>
</gene>
<dbReference type="SUPFAM" id="SSF52833">
    <property type="entry name" value="Thioredoxin-like"/>
    <property type="match status" value="1"/>
</dbReference>
<dbReference type="OrthoDB" id="40334at2759"/>
<protein>
    <submittedName>
        <fullName evidence="2">AhpC/TSA antioxidant enzyme-domain-containing protein</fullName>
    </submittedName>
</protein>
<organism evidence="2 3">
    <name type="scientific">Aspergillus avenaceus</name>
    <dbReference type="NCBI Taxonomy" id="36643"/>
    <lineage>
        <taxon>Eukaryota</taxon>
        <taxon>Fungi</taxon>
        <taxon>Dikarya</taxon>
        <taxon>Ascomycota</taxon>
        <taxon>Pezizomycotina</taxon>
        <taxon>Eurotiomycetes</taxon>
        <taxon>Eurotiomycetidae</taxon>
        <taxon>Eurotiales</taxon>
        <taxon>Aspergillaceae</taxon>
        <taxon>Aspergillus</taxon>
        <taxon>Aspergillus subgen. Circumdati</taxon>
    </lineage>
</organism>
<proteinExistence type="predicted"/>
<name>A0A5N6TWI3_ASPAV</name>
<dbReference type="Proteomes" id="UP000325780">
    <property type="component" value="Unassembled WGS sequence"/>
</dbReference>
<feature type="region of interest" description="Disordered" evidence="1">
    <location>
        <begin position="1"/>
        <end position="22"/>
    </location>
</feature>
<dbReference type="Gene3D" id="3.40.30.10">
    <property type="entry name" value="Glutaredoxin"/>
    <property type="match status" value="1"/>
</dbReference>
<feature type="compositionally biased region" description="Polar residues" evidence="1">
    <location>
        <begin position="1"/>
        <end position="21"/>
    </location>
</feature>
<dbReference type="EMBL" id="ML742089">
    <property type="protein sequence ID" value="KAE8150650.1"/>
    <property type="molecule type" value="Genomic_DNA"/>
</dbReference>
<evidence type="ECO:0000256" key="1">
    <source>
        <dbReference type="SAM" id="MobiDB-lite"/>
    </source>
</evidence>
<sequence>MADTVTDTPSVPATNISNPPQETDKVVAQDQLPSASLQQQVGEYTVFDRHGKTLPFKNLYSGPQAATRVLVIFVRHFFCGSCQEFLRSLSETIRPECLPANTSVAVIGCGDPGLIDTYAAETGCPFNLYADPSRKLYDDLGMVSSLALGPRPQYIRKGFAQIVGGSIWQALKQIPSGLAAKGGESSQNGGEFLFEPSGATGEKEITWCHRMQNTRDHTEISTLAHILNGAESQSGIQSTVGTEERETS</sequence>
<dbReference type="AlphaFoldDB" id="A0A5N6TWI3"/>